<feature type="region of interest" description="Disordered" evidence="1">
    <location>
        <begin position="92"/>
        <end position="127"/>
    </location>
</feature>
<evidence type="ECO:0000313" key="2">
    <source>
        <dbReference type="EMBL" id="CAK0849153.1"/>
    </source>
</evidence>
<evidence type="ECO:0000313" key="3">
    <source>
        <dbReference type="Proteomes" id="UP001189429"/>
    </source>
</evidence>
<dbReference type="Proteomes" id="UP001189429">
    <property type="component" value="Unassembled WGS sequence"/>
</dbReference>
<protein>
    <recommendedName>
        <fullName evidence="4">C3H1-type domain-containing protein</fullName>
    </recommendedName>
</protein>
<evidence type="ECO:0008006" key="4">
    <source>
        <dbReference type="Google" id="ProtNLM"/>
    </source>
</evidence>
<feature type="compositionally biased region" description="Basic and acidic residues" evidence="1">
    <location>
        <begin position="367"/>
        <end position="376"/>
    </location>
</feature>
<proteinExistence type="predicted"/>
<keyword evidence="3" id="KW-1185">Reference proteome</keyword>
<name>A0ABN9TSI4_9DINO</name>
<sequence length="440" mass="47082">MSGCGHAVLGAVTCLRGHPLRPCAALAGSCNGCRKLVLDGEQVMDCRACNFYLCGMCLPVAVQDPPLFRGGRRAEAVPPICVRNTFIDFKEERSPSQEPCGRRAQSCPPGQAEPYAELSPRARTPVPAAQPRAQLFPEGFELPEHLHGAVDYVAEELQEAMNQINEQGLATAVVGNVMAAVKLGEAALPAAVVMPAAPGSFWPQWAPAQAPASVHQQAGSAQGSAGMWGFFSSIDNAIAGTFDKVADEMKDAAQLIRDQGMARAMKNAVEHSLGGNGRDVLVQVRPPVQPTAAPPQLEEKLRQEEPPLGLDGLPSKGSTLHALGECRPCAFAAQSGPNACKNGNQCTFCHLCEPGEKKRRRKTWQRNRREEKERAVEAAPGADGRAPLRSVQTAPGQLTRMGDADEDFKAPEEKVFEHVPEGLGCEDEPEVLDWAEASGY</sequence>
<dbReference type="EMBL" id="CAUYUJ010015038">
    <property type="protein sequence ID" value="CAK0849153.1"/>
    <property type="molecule type" value="Genomic_DNA"/>
</dbReference>
<organism evidence="2 3">
    <name type="scientific">Prorocentrum cordatum</name>
    <dbReference type="NCBI Taxonomy" id="2364126"/>
    <lineage>
        <taxon>Eukaryota</taxon>
        <taxon>Sar</taxon>
        <taxon>Alveolata</taxon>
        <taxon>Dinophyceae</taxon>
        <taxon>Prorocentrales</taxon>
        <taxon>Prorocentraceae</taxon>
        <taxon>Prorocentrum</taxon>
    </lineage>
</organism>
<feature type="region of interest" description="Disordered" evidence="1">
    <location>
        <begin position="359"/>
        <end position="404"/>
    </location>
</feature>
<accession>A0ABN9TSI4</accession>
<comment type="caution">
    <text evidence="2">The sequence shown here is derived from an EMBL/GenBank/DDBJ whole genome shotgun (WGS) entry which is preliminary data.</text>
</comment>
<evidence type="ECO:0000256" key="1">
    <source>
        <dbReference type="SAM" id="MobiDB-lite"/>
    </source>
</evidence>
<gene>
    <name evidence="2" type="ORF">PCOR1329_LOCUS41904</name>
</gene>
<reference evidence="2" key="1">
    <citation type="submission" date="2023-10" db="EMBL/GenBank/DDBJ databases">
        <authorList>
            <person name="Chen Y."/>
            <person name="Shah S."/>
            <person name="Dougan E. K."/>
            <person name="Thang M."/>
            <person name="Chan C."/>
        </authorList>
    </citation>
    <scope>NUCLEOTIDE SEQUENCE [LARGE SCALE GENOMIC DNA]</scope>
</reference>